<organism evidence="1 2">
    <name type="scientific">cyanobacterium endosymbiont of Braarudosphaera bigelowii</name>
    <dbReference type="NCBI Taxonomy" id="1285375"/>
    <lineage>
        <taxon>Bacteria</taxon>
        <taxon>Bacillati</taxon>
        <taxon>Cyanobacteriota</taxon>
        <taxon>Cyanophyceae</taxon>
        <taxon>Oscillatoriophycideae</taxon>
        <taxon>Chroococcales</taxon>
        <taxon>Aphanothecaceae</taxon>
        <taxon>Candidatus Atelocyanobacterium</taxon>
        <taxon>Candidatus Atelocyanobacterium thalassae</taxon>
    </lineage>
</organism>
<dbReference type="InterPro" id="IPR010765">
    <property type="entry name" value="DUF1350"/>
</dbReference>
<dbReference type="EMBL" id="AP024987">
    <property type="protein sequence ID" value="BDA39518.1"/>
    <property type="molecule type" value="Genomic_DNA"/>
</dbReference>
<name>A0ABM7U4E5_9CHRO</name>
<dbReference type="PANTHER" id="PTHR34127">
    <property type="entry name" value="OS04G0405600 PROTEIN"/>
    <property type="match status" value="1"/>
</dbReference>
<dbReference type="Gene3D" id="3.40.50.1820">
    <property type="entry name" value="alpha/beta hydrolase"/>
    <property type="match status" value="1"/>
</dbReference>
<gene>
    <name evidence="1" type="ORF">CPARK_000035700</name>
</gene>
<dbReference type="Pfam" id="PF07082">
    <property type="entry name" value="DUF1350"/>
    <property type="match status" value="1"/>
</dbReference>
<dbReference type="PANTHER" id="PTHR34127:SF1">
    <property type="entry name" value="OS04G0405600 PROTEIN"/>
    <property type="match status" value="1"/>
</dbReference>
<accession>A0ABM7U4E5</accession>
<reference evidence="1 2" key="1">
    <citation type="submission" date="2021-08" db="EMBL/GenBank/DDBJ databases">
        <title>Endosymbiont genome of Braarudosphaera bigelowii.</title>
        <authorList>
            <person name="Suzuki S."/>
            <person name="Ishida K."/>
        </authorList>
    </citation>
    <scope>NUCLEOTIDE SEQUENCE [LARGE SCALE GENOMIC DNA]</scope>
    <source>
        <strain evidence="1">CPSB-1</strain>
    </source>
</reference>
<dbReference type="SUPFAM" id="SSF53474">
    <property type="entry name" value="alpha/beta-Hydrolases"/>
    <property type="match status" value="1"/>
</dbReference>
<dbReference type="RefSeq" id="WP_229637526.1">
    <property type="nucleotide sequence ID" value="NZ_AP024987.1"/>
</dbReference>
<proteinExistence type="predicted"/>
<dbReference type="InterPro" id="IPR029058">
    <property type="entry name" value="AB_hydrolase_fold"/>
</dbReference>
<protein>
    <recommendedName>
        <fullName evidence="3">DUF1350 domain-containing protein</fullName>
    </recommendedName>
</protein>
<sequence>MEWQEISGSFVLIPKSPIAVIHFIGGAFIGSIPNFTYRWLLEALAKKGYAVIATPFVITLDHLAISHDLLNRFENILKSIKNNIYAGIINLPVYGIGHSMGCKLHLLIGSFSTVERAGNIFISFNNYPIKQAIPFFEQLNFHDIFDLEFTPSPNKTQDIIQKNYIVRHNLLIKLTQDNIDETISLMKILHRKYPNLVALQTLSGNHLTPLGQEVSFKSGNIFTPIDVIQQWFQNKLSNDLYDLKNEILQWLNPGQII</sequence>
<keyword evidence="2" id="KW-1185">Reference proteome</keyword>
<dbReference type="Proteomes" id="UP001319803">
    <property type="component" value="Chromosome"/>
</dbReference>
<evidence type="ECO:0008006" key="3">
    <source>
        <dbReference type="Google" id="ProtNLM"/>
    </source>
</evidence>
<evidence type="ECO:0000313" key="2">
    <source>
        <dbReference type="Proteomes" id="UP001319803"/>
    </source>
</evidence>
<evidence type="ECO:0000313" key="1">
    <source>
        <dbReference type="EMBL" id="BDA39518.1"/>
    </source>
</evidence>